<protein>
    <submittedName>
        <fullName evidence="1">Uncharacterized protein</fullName>
    </submittedName>
</protein>
<dbReference type="EMBL" id="JAJEPV010000029">
    <property type="protein sequence ID" value="MCC2120292.1"/>
    <property type="molecule type" value="Genomic_DNA"/>
</dbReference>
<sequence>MDNFIEALYGQPEGTIPEEYDWFAPLLGDWEFDYKDKFIDGDHNRPQRQLKGEWIFRRVLNGIGIEDMFICPSRATRETSPQPDGEYGVGLRIYNSKTHCYDMVYACKSKFTNLCFTMENGILTGTVLENPNRKWRFVERNENTFHWQNITIQENGDITVNCEVFGKRKSEEA</sequence>
<keyword evidence="2" id="KW-1185">Reference proteome</keyword>
<proteinExistence type="predicted"/>
<gene>
    <name evidence="1" type="ORF">LKD75_11975</name>
</gene>
<accession>A0AAE3A1S4</accession>
<name>A0AAE3A1S4_9FIRM</name>
<reference evidence="1 2" key="1">
    <citation type="submission" date="2021-10" db="EMBL/GenBank/DDBJ databases">
        <title>Anaerobic single-cell dispensing facilitates the cultivation of human gut bacteria.</title>
        <authorList>
            <person name="Afrizal A."/>
        </authorList>
    </citation>
    <scope>NUCLEOTIDE SEQUENCE [LARGE SCALE GENOMIC DNA]</scope>
    <source>
        <strain evidence="1 2">CLA-AA-H273</strain>
    </source>
</reference>
<organism evidence="1 2">
    <name type="scientific">Waltera acetigignens</name>
    <dbReference type="NCBI Taxonomy" id="2981769"/>
    <lineage>
        <taxon>Bacteria</taxon>
        <taxon>Bacillati</taxon>
        <taxon>Bacillota</taxon>
        <taxon>Clostridia</taxon>
        <taxon>Lachnospirales</taxon>
        <taxon>Lachnospiraceae</taxon>
        <taxon>Waltera</taxon>
    </lineage>
</organism>
<dbReference type="Proteomes" id="UP001197795">
    <property type="component" value="Unassembled WGS sequence"/>
</dbReference>
<dbReference type="AlphaFoldDB" id="A0AAE3A1S4"/>
<evidence type="ECO:0000313" key="1">
    <source>
        <dbReference type="EMBL" id="MCC2120292.1"/>
    </source>
</evidence>
<comment type="caution">
    <text evidence="1">The sequence shown here is derived from an EMBL/GenBank/DDBJ whole genome shotgun (WGS) entry which is preliminary data.</text>
</comment>
<evidence type="ECO:0000313" key="2">
    <source>
        <dbReference type="Proteomes" id="UP001197795"/>
    </source>
</evidence>
<dbReference type="RefSeq" id="WP_117465281.1">
    <property type="nucleotide sequence ID" value="NZ_JAJEPV010000029.1"/>
</dbReference>